<name>A0ABT3GC21_9BACT</name>
<dbReference type="EMBL" id="JAPDDR010000025">
    <property type="protein sequence ID" value="MCW1917056.1"/>
    <property type="molecule type" value="Genomic_DNA"/>
</dbReference>
<proteinExistence type="predicted"/>
<evidence type="ECO:0000313" key="3">
    <source>
        <dbReference type="Proteomes" id="UP001165653"/>
    </source>
</evidence>
<organism evidence="2 3">
    <name type="scientific">Luteolibacter rhizosphaerae</name>
    <dbReference type="NCBI Taxonomy" id="2989719"/>
    <lineage>
        <taxon>Bacteria</taxon>
        <taxon>Pseudomonadati</taxon>
        <taxon>Verrucomicrobiota</taxon>
        <taxon>Verrucomicrobiia</taxon>
        <taxon>Verrucomicrobiales</taxon>
        <taxon>Verrucomicrobiaceae</taxon>
        <taxon>Luteolibacter</taxon>
    </lineage>
</organism>
<sequence length="118" mass="13410">MGQFIDQLERLLNMGLAPIVGILLLFCLALAGVVATLAAFGFKFFMGERRRHDALLAQRDKERSEERVVIECRLSASETRHETCERDRETLRAEVATLGERVTRFTACPKRDCSNRLP</sequence>
<evidence type="ECO:0000256" key="1">
    <source>
        <dbReference type="SAM" id="Phobius"/>
    </source>
</evidence>
<feature type="transmembrane region" description="Helical" evidence="1">
    <location>
        <begin position="16"/>
        <end position="42"/>
    </location>
</feature>
<dbReference type="Proteomes" id="UP001165653">
    <property type="component" value="Unassembled WGS sequence"/>
</dbReference>
<gene>
    <name evidence="2" type="ORF">OJ996_25930</name>
</gene>
<evidence type="ECO:0000313" key="2">
    <source>
        <dbReference type="EMBL" id="MCW1917056.1"/>
    </source>
</evidence>
<comment type="caution">
    <text evidence="2">The sequence shown here is derived from an EMBL/GenBank/DDBJ whole genome shotgun (WGS) entry which is preliminary data.</text>
</comment>
<reference evidence="2" key="1">
    <citation type="submission" date="2022-10" db="EMBL/GenBank/DDBJ databases">
        <title>Luteolibacter sp. GHJ8, whole genome shotgun sequencing project.</title>
        <authorList>
            <person name="Zhao G."/>
            <person name="Shen L."/>
        </authorList>
    </citation>
    <scope>NUCLEOTIDE SEQUENCE</scope>
    <source>
        <strain evidence="2">GHJ8</strain>
    </source>
</reference>
<accession>A0ABT3GC21</accession>
<protein>
    <submittedName>
        <fullName evidence="2">Uncharacterized protein</fullName>
    </submittedName>
</protein>
<keyword evidence="3" id="KW-1185">Reference proteome</keyword>
<dbReference type="RefSeq" id="WP_264516676.1">
    <property type="nucleotide sequence ID" value="NZ_JAPDDR010000025.1"/>
</dbReference>
<keyword evidence="1" id="KW-1133">Transmembrane helix</keyword>
<keyword evidence="1" id="KW-0812">Transmembrane</keyword>
<keyword evidence="1" id="KW-0472">Membrane</keyword>